<dbReference type="KEGG" id="pca:Pcar_2220"/>
<dbReference type="RefSeq" id="WP_011341974.1">
    <property type="nucleotide sequence ID" value="NC_007498.2"/>
</dbReference>
<dbReference type="EMBL" id="CP000142">
    <property type="protein sequence ID" value="ABA89459.1"/>
    <property type="molecule type" value="Genomic_DNA"/>
</dbReference>
<dbReference type="Gene3D" id="3.40.1280.10">
    <property type="match status" value="1"/>
</dbReference>
<sequence>MSTPVAVALVHYPIVDRRGDTVSTAVTNLDLHDIARTARTYGVDRFYVITPVVEQQTLVRRILAHWHEGHGAAYNPHRGEALSLIRVVASLDEALADWRSFAGPTAEPVLTGASRTDGIGVDACRALLDKIPLMLVFGTGWGLAPELFECGWKVLEPIRGRGVYNHLPVRAAAAIILDRLLGTSA</sequence>
<dbReference type="HOGENOM" id="CLU_1414575_0_0_7"/>
<proteinExistence type="predicted"/>
<dbReference type="eggNOG" id="COG4752">
    <property type="taxonomic scope" value="Bacteria"/>
</dbReference>
<keyword evidence="3" id="KW-1185">Reference proteome</keyword>
<name>Q3A2E8_SYNC1</name>
<dbReference type="OrthoDB" id="9794931at2"/>
<reference evidence="3" key="1">
    <citation type="submission" date="2005-10" db="EMBL/GenBank/DDBJ databases">
        <title>Complete sequence of Pelobacter carbinolicus DSM 2380.</title>
        <authorList>
            <person name="Copeland A."/>
            <person name="Lucas S."/>
            <person name="Lapidus A."/>
            <person name="Barry K."/>
            <person name="Detter J.C."/>
            <person name="Glavina T."/>
            <person name="Hammon N."/>
            <person name="Israni S."/>
            <person name="Pitluck S."/>
            <person name="Chertkov O."/>
            <person name="Schmutz J."/>
            <person name="Larimer F."/>
            <person name="Land M."/>
            <person name="Kyrpides N."/>
            <person name="Ivanova N."/>
            <person name="Richardson P."/>
        </authorList>
    </citation>
    <scope>NUCLEOTIDE SEQUENCE [LARGE SCALE GENOMIC DNA]</scope>
    <source>
        <strain evidence="3">DSM 2380 / NBRC 103641 / GraBd1</strain>
    </source>
</reference>
<dbReference type="InterPro" id="IPR019230">
    <property type="entry name" value="RNA_MeTrfase_C_dom"/>
</dbReference>
<dbReference type="InterPro" id="IPR029026">
    <property type="entry name" value="tRNA_m1G_MTases_N"/>
</dbReference>
<dbReference type="AlphaFoldDB" id="Q3A2E8"/>
<dbReference type="Pfam" id="PF09936">
    <property type="entry name" value="Methyltrn_RNA_4"/>
    <property type="match status" value="1"/>
</dbReference>
<dbReference type="STRING" id="338963.Pcar_2220"/>
<feature type="domain" description="tRNA (guanine-N(1)-)-methyltransferase C-terminal" evidence="1">
    <location>
        <begin position="5"/>
        <end position="182"/>
    </location>
</feature>
<accession>Q3A2E8</accession>
<reference evidence="2 3" key="2">
    <citation type="journal article" date="2012" name="BMC Genomics">
        <title>The genome of Pelobacter carbinolicus reveals surprising metabolic capabilities and physiological features.</title>
        <authorList>
            <person name="Aklujkar M."/>
            <person name="Haveman S.A."/>
            <person name="Didonato R.Jr."/>
            <person name="Chertkov O."/>
            <person name="Han C.S."/>
            <person name="Land M.L."/>
            <person name="Brown P."/>
            <person name="Lovley D.R."/>
        </authorList>
    </citation>
    <scope>NUCLEOTIDE SEQUENCE [LARGE SCALE GENOMIC DNA]</scope>
    <source>
        <strain evidence="3">DSM 2380 / NBRC 103641 / GraBd1</strain>
    </source>
</reference>
<dbReference type="Proteomes" id="UP000002534">
    <property type="component" value="Chromosome"/>
</dbReference>
<protein>
    <recommendedName>
        <fullName evidence="1">tRNA (guanine-N(1)-)-methyltransferase C-terminal domain-containing protein</fullName>
    </recommendedName>
</protein>
<organism evidence="2 3">
    <name type="scientific">Syntrophotalea carbinolica (strain DSM 2380 / NBRC 103641 / GraBd1)</name>
    <name type="common">Pelobacter carbinolicus</name>
    <dbReference type="NCBI Taxonomy" id="338963"/>
    <lineage>
        <taxon>Bacteria</taxon>
        <taxon>Pseudomonadati</taxon>
        <taxon>Thermodesulfobacteriota</taxon>
        <taxon>Desulfuromonadia</taxon>
        <taxon>Desulfuromonadales</taxon>
        <taxon>Syntrophotaleaceae</taxon>
        <taxon>Syntrophotalea</taxon>
    </lineage>
</organism>
<dbReference type="CDD" id="cd18085">
    <property type="entry name" value="TM1570-like"/>
    <property type="match status" value="1"/>
</dbReference>
<evidence type="ECO:0000259" key="1">
    <source>
        <dbReference type="Pfam" id="PF09936"/>
    </source>
</evidence>
<evidence type="ECO:0000313" key="3">
    <source>
        <dbReference type="Proteomes" id="UP000002534"/>
    </source>
</evidence>
<gene>
    <name evidence="2" type="ordered locus">Pcar_2220</name>
</gene>
<evidence type="ECO:0000313" key="2">
    <source>
        <dbReference type="EMBL" id="ABA89459.1"/>
    </source>
</evidence>